<keyword evidence="3" id="KW-1185">Reference proteome</keyword>
<dbReference type="EMBL" id="JAFVMH010000006">
    <property type="protein sequence ID" value="MBO1325916.1"/>
    <property type="molecule type" value="Genomic_DNA"/>
</dbReference>
<dbReference type="InterPro" id="IPR013718">
    <property type="entry name" value="COQ9_C"/>
</dbReference>
<dbReference type="AlphaFoldDB" id="A0A939KRQ9"/>
<feature type="domain" description="COQ9 C-terminal" evidence="1">
    <location>
        <begin position="139"/>
        <end position="203"/>
    </location>
</feature>
<evidence type="ECO:0000313" key="2">
    <source>
        <dbReference type="EMBL" id="MBO1325916.1"/>
    </source>
</evidence>
<sequence>MSSLPGKAEQMVSVAVAALAMGVMPVPLSRDSDRDGALDRLAAVAGQRGWGMDVLRDVAGPQADLLFPGGETEILEAWSDLCDRRMLEAMQETEEPRLSRRVRQAILYRLPADDTRRAAAAKAMAIALTPRGQAAFRRAWLRTVNALWQAARDDSTGVTYLTKRLSLGHIYAMVFLYWLSRGSDGAAMAAFVDRRLAGVARLGRLKARMTGGQGASPARAAE</sequence>
<accession>A0A939KRQ9</accession>
<name>A0A939KRQ9_9PROT</name>
<dbReference type="RefSeq" id="WP_207846555.1">
    <property type="nucleotide sequence ID" value="NZ_JAFVMH010000006.1"/>
</dbReference>
<evidence type="ECO:0000259" key="1">
    <source>
        <dbReference type="Pfam" id="PF08511"/>
    </source>
</evidence>
<reference evidence="2" key="1">
    <citation type="submission" date="2021-03" db="EMBL/GenBank/DDBJ databases">
        <title>The complete genome sequence of Acetobacter sp. TBRC 12339.</title>
        <authorList>
            <person name="Charoenyingcharoen P."/>
            <person name="Yukphan P."/>
        </authorList>
    </citation>
    <scope>NUCLEOTIDE SEQUENCE</scope>
    <source>
        <strain evidence="2">TBRC 12339</strain>
    </source>
</reference>
<proteinExistence type="predicted"/>
<dbReference type="Proteomes" id="UP000664073">
    <property type="component" value="Unassembled WGS sequence"/>
</dbReference>
<organism evidence="2 3">
    <name type="scientific">Acetobacter garciniae</name>
    <dbReference type="NCBI Taxonomy" id="2817435"/>
    <lineage>
        <taxon>Bacteria</taxon>
        <taxon>Pseudomonadati</taxon>
        <taxon>Pseudomonadota</taxon>
        <taxon>Alphaproteobacteria</taxon>
        <taxon>Acetobacterales</taxon>
        <taxon>Acetobacteraceae</taxon>
        <taxon>Acetobacter</taxon>
    </lineage>
</organism>
<dbReference type="Pfam" id="PF08511">
    <property type="entry name" value="COQ9"/>
    <property type="match status" value="1"/>
</dbReference>
<dbReference type="Gene3D" id="1.10.357.10">
    <property type="entry name" value="Tetracycline Repressor, domain 2"/>
    <property type="match status" value="1"/>
</dbReference>
<protein>
    <submittedName>
        <fullName evidence="2">RpsU-divergently transcribed protein</fullName>
    </submittedName>
</protein>
<evidence type="ECO:0000313" key="3">
    <source>
        <dbReference type="Proteomes" id="UP000664073"/>
    </source>
</evidence>
<comment type="caution">
    <text evidence="2">The sequence shown here is derived from an EMBL/GenBank/DDBJ whole genome shotgun (WGS) entry which is preliminary data.</text>
</comment>
<gene>
    <name evidence="2" type="ORF">J2D77_12205</name>
</gene>